<evidence type="ECO:0000313" key="4">
    <source>
        <dbReference type="Proteomes" id="UP000585836"/>
    </source>
</evidence>
<dbReference type="Gene3D" id="3.30.70.2520">
    <property type="match status" value="1"/>
</dbReference>
<dbReference type="GO" id="GO:0003885">
    <property type="term" value="F:D-arabinono-1,4-lactone oxidase activity"/>
    <property type="evidence" value="ECO:0007669"/>
    <property type="project" value="InterPro"/>
</dbReference>
<reference evidence="3 4" key="1">
    <citation type="submission" date="2020-08" db="EMBL/GenBank/DDBJ databases">
        <title>Genomic Encyclopedia of Type Strains, Phase III (KMG-III): the genomes of soil and plant-associated and newly described type strains.</title>
        <authorList>
            <person name="Whitman W."/>
        </authorList>
    </citation>
    <scope>NUCLEOTIDE SEQUENCE [LARGE SCALE GENOMIC DNA]</scope>
    <source>
        <strain evidence="3 4">CECT 3313</strain>
    </source>
</reference>
<evidence type="ECO:0000259" key="2">
    <source>
        <dbReference type="PROSITE" id="PS51387"/>
    </source>
</evidence>
<feature type="domain" description="FAD-binding PCMH-type" evidence="2">
    <location>
        <begin position="23"/>
        <end position="189"/>
    </location>
</feature>
<dbReference type="InterPro" id="IPR016167">
    <property type="entry name" value="FAD-bd_PCMH_sub1"/>
</dbReference>
<keyword evidence="4" id="KW-1185">Reference proteome</keyword>
<dbReference type="InterPro" id="IPR016166">
    <property type="entry name" value="FAD-bd_PCMH"/>
</dbReference>
<dbReference type="RefSeq" id="WP_184971577.1">
    <property type="nucleotide sequence ID" value="NZ_BAAAWF010000049.1"/>
</dbReference>
<dbReference type="InterPro" id="IPR010031">
    <property type="entry name" value="FAD_lactone_oxidase-like"/>
</dbReference>
<dbReference type="GO" id="GO:0080049">
    <property type="term" value="F:L-gulono-1,4-lactone dehydrogenase activity"/>
    <property type="evidence" value="ECO:0007669"/>
    <property type="project" value="TreeGrafter"/>
</dbReference>
<comment type="caution">
    <text evidence="3">The sequence shown here is derived from an EMBL/GenBank/DDBJ whole genome shotgun (WGS) entry which is preliminary data.</text>
</comment>
<dbReference type="Pfam" id="PF04030">
    <property type="entry name" value="ALO"/>
    <property type="match status" value="1"/>
</dbReference>
<proteinExistence type="predicted"/>
<dbReference type="InterPro" id="IPR006094">
    <property type="entry name" value="Oxid_FAD_bind_N"/>
</dbReference>
<sequence>MTEAAGEGTEDGAGTFTNWARTVTYTAREMHRPRTTEELAALVAGRARVRVLGSGHSFNRIADPGPDGVLLSTAGLPRTAEVDTAARTVRVAGGVRYAELARTVHAHGLALPNMASLPHISVAGSVATGTHGSGVGNAPLASAVREVELTVADGSTVTIGRDDERFGGAVTSLGALGVVTALTLGLEPAYEVEQRVYTGLPLAGLDFGAVAAAGYSVSLFTDWRQPGFGQVWVKRRTDRPATDFPWAVPAARPLHPVPGMPERNCTEQLGVPGPWHERLPHFRAEFTPSSGEEIQSEYLLPRPAAVDALHAIDGVRETVASVLQVCEVRTVAADAQWLSPAHGRDSVALHFTWVRDEAAVGPVVRRLEEVLEPFDPRPHWGKVYAVPSVVLRGRYARLVGFRALVRSLDPGGTFTNAFVRDLLGD</sequence>
<dbReference type="SUPFAM" id="SSF56176">
    <property type="entry name" value="FAD-binding/transporter-associated domain-like"/>
    <property type="match status" value="1"/>
</dbReference>
<dbReference type="Gene3D" id="1.10.45.10">
    <property type="entry name" value="Vanillyl-alcohol Oxidase, Chain A, domain 4"/>
    <property type="match status" value="1"/>
</dbReference>
<dbReference type="PROSITE" id="PS51387">
    <property type="entry name" value="FAD_PCMH"/>
    <property type="match status" value="1"/>
</dbReference>
<accession>A0A7W9Q0V8</accession>
<dbReference type="AlphaFoldDB" id="A0A7W9Q0V8"/>
<dbReference type="Pfam" id="PF01565">
    <property type="entry name" value="FAD_binding_4"/>
    <property type="match status" value="1"/>
</dbReference>
<dbReference type="PANTHER" id="PTHR43762">
    <property type="entry name" value="L-GULONOLACTONE OXIDASE"/>
    <property type="match status" value="1"/>
</dbReference>
<dbReference type="InterPro" id="IPR016169">
    <property type="entry name" value="FAD-bd_PCMH_sub2"/>
</dbReference>
<dbReference type="GO" id="GO:0071949">
    <property type="term" value="F:FAD binding"/>
    <property type="evidence" value="ECO:0007669"/>
    <property type="project" value="InterPro"/>
</dbReference>
<dbReference type="InterPro" id="IPR007173">
    <property type="entry name" value="ALO_C"/>
</dbReference>
<evidence type="ECO:0000256" key="1">
    <source>
        <dbReference type="ARBA" id="ARBA00023002"/>
    </source>
</evidence>
<dbReference type="Proteomes" id="UP000585836">
    <property type="component" value="Unassembled WGS sequence"/>
</dbReference>
<organism evidence="3 4">
    <name type="scientific">Streptomyces echinatus</name>
    <dbReference type="NCBI Taxonomy" id="67293"/>
    <lineage>
        <taxon>Bacteria</taxon>
        <taxon>Bacillati</taxon>
        <taxon>Actinomycetota</taxon>
        <taxon>Actinomycetes</taxon>
        <taxon>Kitasatosporales</taxon>
        <taxon>Streptomycetaceae</taxon>
        <taxon>Streptomyces</taxon>
    </lineage>
</organism>
<dbReference type="EMBL" id="JACHJK010000013">
    <property type="protein sequence ID" value="MBB5930777.1"/>
    <property type="molecule type" value="Genomic_DNA"/>
</dbReference>
<dbReference type="Gene3D" id="3.30.70.2530">
    <property type="match status" value="1"/>
</dbReference>
<dbReference type="GO" id="GO:0050582">
    <property type="term" value="F:xylitol oxidase activity"/>
    <property type="evidence" value="ECO:0007669"/>
    <property type="project" value="UniProtKB-EC"/>
</dbReference>
<dbReference type="InterPro" id="IPR036318">
    <property type="entry name" value="FAD-bd_PCMH-like_sf"/>
</dbReference>
<evidence type="ECO:0000313" key="3">
    <source>
        <dbReference type="EMBL" id="MBB5930777.1"/>
    </source>
</evidence>
<dbReference type="PANTHER" id="PTHR43762:SF1">
    <property type="entry name" value="D-ARABINONO-1,4-LACTONE OXIDASE"/>
    <property type="match status" value="1"/>
</dbReference>
<keyword evidence="1 3" id="KW-0560">Oxidoreductase</keyword>
<dbReference type="GO" id="GO:0016020">
    <property type="term" value="C:membrane"/>
    <property type="evidence" value="ECO:0007669"/>
    <property type="project" value="InterPro"/>
</dbReference>
<name>A0A7W9Q0V8_9ACTN</name>
<dbReference type="Gene3D" id="3.30.43.10">
    <property type="entry name" value="Uridine Diphospho-n-acetylenolpyruvylglucosamine Reductase, domain 2"/>
    <property type="match status" value="1"/>
</dbReference>
<dbReference type="InterPro" id="IPR016171">
    <property type="entry name" value="Vanillyl_alc_oxidase_C-sub2"/>
</dbReference>
<dbReference type="Gene3D" id="3.30.465.10">
    <property type="match status" value="1"/>
</dbReference>
<dbReference type="PIRSF" id="PIRSF000136">
    <property type="entry name" value="LGO_GLO"/>
    <property type="match status" value="1"/>
</dbReference>
<protein>
    <submittedName>
        <fullName evidence="3">Xylitol oxidase</fullName>
        <ecNumber evidence="3">1.1.3.41</ecNumber>
    </submittedName>
</protein>
<dbReference type="EC" id="1.1.3.41" evidence="3"/>
<gene>
    <name evidence="3" type="ORF">FHS34_006284</name>
</gene>